<evidence type="ECO:0000256" key="1">
    <source>
        <dbReference type="SAM" id="Phobius"/>
    </source>
</evidence>
<dbReference type="EMBL" id="FNII01000004">
    <property type="protein sequence ID" value="SDN34581.1"/>
    <property type="molecule type" value="Genomic_DNA"/>
</dbReference>
<name>A0A1H0AMK0_9GAMM</name>
<gene>
    <name evidence="2" type="ORF">SAMN04487951_104167</name>
</gene>
<keyword evidence="1" id="KW-0812">Transmembrane</keyword>
<accession>A0A1H0AMK0</accession>
<dbReference type="Proteomes" id="UP000199677">
    <property type="component" value="Unassembled WGS sequence"/>
</dbReference>
<dbReference type="RefSeq" id="WP_170832988.1">
    <property type="nucleotide sequence ID" value="NZ_FNII01000004.1"/>
</dbReference>
<protein>
    <submittedName>
        <fullName evidence="2">Uncharacterized protein</fullName>
    </submittedName>
</protein>
<keyword evidence="3" id="KW-1185">Reference proteome</keyword>
<reference evidence="3" key="1">
    <citation type="submission" date="2016-10" db="EMBL/GenBank/DDBJ databases">
        <authorList>
            <person name="Varghese N."/>
            <person name="Submissions S."/>
        </authorList>
    </citation>
    <scope>NUCLEOTIDE SEQUENCE [LARGE SCALE GENOMIC DNA]</scope>
    <source>
        <strain evidence="3">CGMCC 1.6494</strain>
    </source>
</reference>
<keyword evidence="1" id="KW-0472">Membrane</keyword>
<dbReference type="STRING" id="416873.SAMN04487951_104167"/>
<evidence type="ECO:0000313" key="3">
    <source>
        <dbReference type="Proteomes" id="UP000199677"/>
    </source>
</evidence>
<organism evidence="2 3">
    <name type="scientific">Vreelandella arcis</name>
    <dbReference type="NCBI Taxonomy" id="416873"/>
    <lineage>
        <taxon>Bacteria</taxon>
        <taxon>Pseudomonadati</taxon>
        <taxon>Pseudomonadota</taxon>
        <taxon>Gammaproteobacteria</taxon>
        <taxon>Oceanospirillales</taxon>
        <taxon>Halomonadaceae</taxon>
        <taxon>Vreelandella</taxon>
    </lineage>
</organism>
<feature type="transmembrane region" description="Helical" evidence="1">
    <location>
        <begin position="27"/>
        <end position="48"/>
    </location>
</feature>
<sequence>MSEHSHRHNKEGPCHFSLMSLSAVKRLLSVSVPLLVLWLLVVWANGWAL</sequence>
<proteinExistence type="predicted"/>
<keyword evidence="1" id="KW-1133">Transmembrane helix</keyword>
<evidence type="ECO:0000313" key="2">
    <source>
        <dbReference type="EMBL" id="SDN34581.1"/>
    </source>
</evidence>
<dbReference type="AlphaFoldDB" id="A0A1H0AMK0"/>